<gene>
    <name evidence="2" type="ORF">KUH32_13560</name>
</gene>
<dbReference type="RefSeq" id="WP_217779144.1">
    <property type="nucleotide sequence ID" value="NZ_JAHRWL010000002.1"/>
</dbReference>
<keyword evidence="1" id="KW-0732">Signal</keyword>
<feature type="signal peptide" evidence="1">
    <location>
        <begin position="1"/>
        <end position="30"/>
    </location>
</feature>
<evidence type="ECO:0000256" key="1">
    <source>
        <dbReference type="SAM" id="SignalP"/>
    </source>
</evidence>
<evidence type="ECO:0008006" key="4">
    <source>
        <dbReference type="Google" id="ProtNLM"/>
    </source>
</evidence>
<sequence>MTNSQKAVRNTAATALALAVLGIAPVPLWAQDVVTQPVGANAEPASGVLASDAGFAITINGTSPGTTTPAPADGPAAAARRADVALAEADIRVTFDGLGAKPRLTALLLNPVPPEPGEVVRLQSQLNYPAYVTRGEMRILDLAAPGGARLLQVVPVDPNGVTSFTLPEGQSLVAVHRVYDARGRYDETRPLPLRASDAAPYLTDDGIAVEEGETTLARSRIPVHGGAVTVSGSDVRPGAVVTALGERIEPDGQGRFVIQRILPAGDHPVAVQVTGAGHDTFVERGVTIPASDWFYTGTVDLTYGWRMNRATNRALGLDDDYSYGRIAGYAKGKTQSGWTITARIDTGEEELDELFRDLDKKDPQSVLLRMQREDAYPTYGDDSSIEDGAPSDGKVYLKAERNGSHLMWGNYRAEITNPYFLRQERELYGFQGVYRSQDTTSRGQSRVAAELYAASPDQVPGRDVFRGTGGSAYFLQRQDIAVGSETVTVQLRDGDTGRVIETRTLTEGRDYTINYLQGVVLLNQPLNGSTGGGLIVTDPGGETAVQLVVQYEYTPAFGDIDGMAYGGRIEAWATDRLRLGVTGLVEDTDIADQRASGADLRYELSERTYLDLEYARSEGPGFGSTFSNTGGLVSETRGTAGLAGIEGEAWRIAGQADFEELGFALPGSVAAYYEKRTAGFSSLDYQVDDNEELWGLSFELQPREDVALRFYYDELNDATGKSVREGGVELGLTLNARVQLDLGAEHLSKRTPGGDADETGSRTDVAARVTFTESDRFKWWLFGQATVARDGGFEDNHRVGAGVRYRFAENWTFDGEVSDGSQGVAGEAIFTYQSEGYDSAYFGYRLEPGREFSGVDLRGSDRGTYVAGGKRRVSDDVDFYGEATYDLFGRHKALTNIYGVEYRRTEHLTWTGALEVGQIDDGPDQFDRHAVSLGVRYDDGESLQATGRLEYRLDEGDIAGNDRDQEVFLLTASARYKLDDERRMVFSLEWAETETDNSSIRSGSYVDATLGYAYRPVLNDKLNLLLKYRYLYDMIGQETDGGRNDRGPVQESHVLSLDMAYDLTPQWTLGAKLGGRWSNSAPDADTPLQQNDAWLVVANARYHLTHKWDVLIEGRHLEADQAGLSETAFLGAVYRHVGNNLKLGLGYNFGSFSDDLTDLTYDDEGAFVNLIAKF</sequence>
<feature type="chain" id="PRO_5046275942" description="TonB-dependent receptor" evidence="1">
    <location>
        <begin position="31"/>
        <end position="1174"/>
    </location>
</feature>
<organism evidence="2 3">
    <name type="scientific">Thalassococcus arenae</name>
    <dbReference type="NCBI Taxonomy" id="2851652"/>
    <lineage>
        <taxon>Bacteria</taxon>
        <taxon>Pseudomonadati</taxon>
        <taxon>Pseudomonadota</taxon>
        <taxon>Alphaproteobacteria</taxon>
        <taxon>Rhodobacterales</taxon>
        <taxon>Roseobacteraceae</taxon>
        <taxon>Thalassococcus</taxon>
    </lineage>
</organism>
<evidence type="ECO:0000313" key="3">
    <source>
        <dbReference type="Proteomes" id="UP001166293"/>
    </source>
</evidence>
<evidence type="ECO:0000313" key="2">
    <source>
        <dbReference type="EMBL" id="MBV2360790.1"/>
    </source>
</evidence>
<reference evidence="2" key="1">
    <citation type="submission" date="2021-06" db="EMBL/GenBank/DDBJ databases">
        <title>Thalassococcus sp. CAU 1522 isolated from sea sand, Republic of Korea.</title>
        <authorList>
            <person name="Kim W."/>
        </authorList>
    </citation>
    <scope>NUCLEOTIDE SEQUENCE</scope>
    <source>
        <strain evidence="2">CAU 1522</strain>
    </source>
</reference>
<protein>
    <recommendedName>
        <fullName evidence="4">TonB-dependent receptor</fullName>
    </recommendedName>
</protein>
<dbReference type="Proteomes" id="UP001166293">
    <property type="component" value="Unassembled WGS sequence"/>
</dbReference>
<keyword evidence="3" id="KW-1185">Reference proteome</keyword>
<dbReference type="EMBL" id="JAHRWL010000002">
    <property type="protein sequence ID" value="MBV2360790.1"/>
    <property type="molecule type" value="Genomic_DNA"/>
</dbReference>
<accession>A0ABS6N9U0</accession>
<comment type="caution">
    <text evidence="2">The sequence shown here is derived from an EMBL/GenBank/DDBJ whole genome shotgun (WGS) entry which is preliminary data.</text>
</comment>
<name>A0ABS6N9U0_9RHOB</name>
<proteinExistence type="predicted"/>